<keyword evidence="4 5" id="KW-0472">Membrane</keyword>
<dbReference type="STRING" id="640635.SAMN04489806_1883"/>
<reference evidence="6 7" key="1">
    <citation type="submission" date="2016-10" db="EMBL/GenBank/DDBJ databases">
        <authorList>
            <person name="de Groot N.N."/>
        </authorList>
    </citation>
    <scope>NUCLEOTIDE SEQUENCE [LARGE SCALE GENOMIC DNA]</scope>
    <source>
        <strain evidence="6 7">DSM 21799</strain>
    </source>
</reference>
<dbReference type="AlphaFoldDB" id="A0A1H4MI86"/>
<feature type="transmembrane region" description="Helical" evidence="5">
    <location>
        <begin position="245"/>
        <end position="265"/>
    </location>
</feature>
<dbReference type="RefSeq" id="WP_091183067.1">
    <property type="nucleotide sequence ID" value="NZ_FNRY01000001.1"/>
</dbReference>
<evidence type="ECO:0000256" key="3">
    <source>
        <dbReference type="ARBA" id="ARBA00022989"/>
    </source>
</evidence>
<dbReference type="PANTHER" id="PTHR33514:SF13">
    <property type="entry name" value="PROTEIN ABCI12, CHLOROPLASTIC"/>
    <property type="match status" value="1"/>
</dbReference>
<evidence type="ECO:0000256" key="1">
    <source>
        <dbReference type="ARBA" id="ARBA00004141"/>
    </source>
</evidence>
<dbReference type="GO" id="GO:0005886">
    <property type="term" value="C:plasma membrane"/>
    <property type="evidence" value="ECO:0007669"/>
    <property type="project" value="TreeGrafter"/>
</dbReference>
<feature type="transmembrane region" description="Helical" evidence="5">
    <location>
        <begin position="16"/>
        <end position="36"/>
    </location>
</feature>
<proteinExistence type="predicted"/>
<dbReference type="InterPro" id="IPR003339">
    <property type="entry name" value="ABC/ECF_trnsptr_transmembrane"/>
</dbReference>
<organism evidence="6 7">
    <name type="scientific">Paramicrobacterium humi</name>
    <dbReference type="NCBI Taxonomy" id="640635"/>
    <lineage>
        <taxon>Bacteria</taxon>
        <taxon>Bacillati</taxon>
        <taxon>Actinomycetota</taxon>
        <taxon>Actinomycetes</taxon>
        <taxon>Micrococcales</taxon>
        <taxon>Microbacteriaceae</taxon>
        <taxon>Paramicrobacterium</taxon>
    </lineage>
</organism>
<feature type="transmembrane region" description="Helical" evidence="5">
    <location>
        <begin position="108"/>
        <end position="132"/>
    </location>
</feature>
<keyword evidence="2 5" id="KW-0812">Transmembrane</keyword>
<evidence type="ECO:0000256" key="2">
    <source>
        <dbReference type="ARBA" id="ARBA00022692"/>
    </source>
</evidence>
<name>A0A1H4MI86_9MICO</name>
<feature type="transmembrane region" description="Helical" evidence="5">
    <location>
        <begin position="42"/>
        <end position="60"/>
    </location>
</feature>
<dbReference type="CDD" id="cd16914">
    <property type="entry name" value="EcfT"/>
    <property type="match status" value="1"/>
</dbReference>
<comment type="subcellular location">
    <subcellularLocation>
        <location evidence="1">Membrane</location>
        <topology evidence="1">Multi-pass membrane protein</topology>
    </subcellularLocation>
</comment>
<dbReference type="Pfam" id="PF02361">
    <property type="entry name" value="CbiQ"/>
    <property type="match status" value="1"/>
</dbReference>
<evidence type="ECO:0000256" key="4">
    <source>
        <dbReference type="ARBA" id="ARBA00023136"/>
    </source>
</evidence>
<dbReference type="OrthoDB" id="92887at2"/>
<evidence type="ECO:0000313" key="7">
    <source>
        <dbReference type="Proteomes" id="UP000199183"/>
    </source>
</evidence>
<dbReference type="EMBL" id="FNRY01000001">
    <property type="protein sequence ID" value="SEB82776.1"/>
    <property type="molecule type" value="Genomic_DNA"/>
</dbReference>
<feature type="transmembrane region" description="Helical" evidence="5">
    <location>
        <begin position="67"/>
        <end position="88"/>
    </location>
</feature>
<dbReference type="Proteomes" id="UP000199183">
    <property type="component" value="Unassembled WGS sequence"/>
</dbReference>
<evidence type="ECO:0000256" key="5">
    <source>
        <dbReference type="SAM" id="Phobius"/>
    </source>
</evidence>
<gene>
    <name evidence="6" type="ORF">SAMN04489806_1883</name>
</gene>
<keyword evidence="7" id="KW-1185">Reference proteome</keyword>
<sequence length="266" mass="29237">MSLDPYAREEVSARHYLHALNPLAKIVAVLPVMVVIVFTRDVLTPLVLVGLAYLVLLTGVRLTRRRAAILFLALPLLGGILSLGFGLWTDPARVDHSVELFRVGGYRFYADAWRVGLATALRLVAIVSLALISGMSSTGPDLVRSAVQHARVPYRIGYAALASYRFVPRFRHELEVIRKAHRVRGSAGGRGPVAALNRGVRSIIPLLASAIRHAERVSLSMESRAFGAHETRTERYLVPLRTRDGVFVVVLWLCAAALVLGVRFFA</sequence>
<keyword evidence="3 5" id="KW-1133">Transmembrane helix</keyword>
<accession>A0A1H4MI86</accession>
<evidence type="ECO:0000313" key="6">
    <source>
        <dbReference type="EMBL" id="SEB82776.1"/>
    </source>
</evidence>
<protein>
    <submittedName>
        <fullName evidence="6">Energy-coupling factor transport system permease protein</fullName>
    </submittedName>
</protein>
<dbReference type="PANTHER" id="PTHR33514">
    <property type="entry name" value="PROTEIN ABCI12, CHLOROPLASTIC"/>
    <property type="match status" value="1"/>
</dbReference>